<reference evidence="1 2" key="1">
    <citation type="submission" date="2020-08" db="EMBL/GenBank/DDBJ databases">
        <title>Description of novel Pseudomonas species.</title>
        <authorList>
            <person name="Duman M."/>
            <person name="Mulet M."/>
            <person name="Altun S."/>
            <person name="Saticioglu I.B."/>
            <person name="Lalucat J."/>
            <person name="Garcia-Valdes E."/>
        </authorList>
    </citation>
    <scope>NUCLEOTIDE SEQUENCE [LARGE SCALE GENOMIC DNA]</scope>
    <source>
        <strain evidence="1 2">P66</strain>
    </source>
</reference>
<evidence type="ECO:0000313" key="2">
    <source>
        <dbReference type="Proteomes" id="UP000745663"/>
    </source>
</evidence>
<protein>
    <submittedName>
        <fullName evidence="1">Uncharacterized protein</fullName>
    </submittedName>
</protein>
<organism evidence="1 2">
    <name type="scientific">Pseudomonas arcuscaelestis</name>
    <dbReference type="NCBI Taxonomy" id="2710591"/>
    <lineage>
        <taxon>Bacteria</taxon>
        <taxon>Pseudomonadati</taxon>
        <taxon>Pseudomonadota</taxon>
        <taxon>Gammaproteobacteria</taxon>
        <taxon>Pseudomonadales</taxon>
        <taxon>Pseudomonadaceae</taxon>
        <taxon>Pseudomonas</taxon>
    </lineage>
</organism>
<accession>A0ABS2BZ07</accession>
<proteinExistence type="predicted"/>
<keyword evidence="2" id="KW-1185">Reference proteome</keyword>
<name>A0ABS2BZ07_9PSED</name>
<dbReference type="RefSeq" id="WP_203584751.1">
    <property type="nucleotide sequence ID" value="NZ_JACOPV010000008.1"/>
</dbReference>
<evidence type="ECO:0000313" key="1">
    <source>
        <dbReference type="EMBL" id="MBM5458829.1"/>
    </source>
</evidence>
<comment type="caution">
    <text evidence="1">The sequence shown here is derived from an EMBL/GenBank/DDBJ whole genome shotgun (WGS) entry which is preliminary data.</text>
</comment>
<dbReference type="EMBL" id="JACOPV010000008">
    <property type="protein sequence ID" value="MBM5458829.1"/>
    <property type="molecule type" value="Genomic_DNA"/>
</dbReference>
<dbReference type="Proteomes" id="UP000745663">
    <property type="component" value="Unassembled WGS sequence"/>
</dbReference>
<gene>
    <name evidence="1" type="ORF">H8F21_14770</name>
</gene>
<sequence>MDSTDPTDKVTFTFTEAERRQMAMAWFQLMVLHHVNGVCTPGRTEEQSEQFLTASLKISLPMMQPAQQELAIWLTEAVAHVKAMDRTPEERKRFMRVAFERAAASATARQIEGLSSDLSVSDVQATMKVFSDMLSRIEALLLQTMPETTPSLQVSEAGRKAWKWPVIDGPRQGDYVASASETFQAAGADGQEVLYKRQLREDGGFAWSSSRLHLKGIPEV</sequence>